<dbReference type="Gene3D" id="3.30.450.40">
    <property type="match status" value="1"/>
</dbReference>
<dbReference type="GO" id="GO:0003677">
    <property type="term" value="F:DNA binding"/>
    <property type="evidence" value="ECO:0007669"/>
    <property type="project" value="UniProtKB-KW"/>
</dbReference>
<dbReference type="Pfam" id="PF09339">
    <property type="entry name" value="HTH_IclR"/>
    <property type="match status" value="1"/>
</dbReference>
<dbReference type="AlphaFoldDB" id="F7XHN2"/>
<organism evidence="6 7">
    <name type="scientific">Sinorhizobium meliloti (strain SM11)</name>
    <dbReference type="NCBI Taxonomy" id="707241"/>
    <lineage>
        <taxon>Bacteria</taxon>
        <taxon>Pseudomonadati</taxon>
        <taxon>Pseudomonadota</taxon>
        <taxon>Alphaproteobacteria</taxon>
        <taxon>Hyphomicrobiales</taxon>
        <taxon>Rhizobiaceae</taxon>
        <taxon>Sinorhizobium/Ensifer group</taxon>
        <taxon>Sinorhizobium</taxon>
    </lineage>
</organism>
<protein>
    <submittedName>
        <fullName evidence="6">Transcriptional regulator protein</fullName>
    </submittedName>
</protein>
<evidence type="ECO:0000256" key="2">
    <source>
        <dbReference type="ARBA" id="ARBA00023125"/>
    </source>
</evidence>
<dbReference type="PANTHER" id="PTHR30136">
    <property type="entry name" value="HELIX-TURN-HELIX TRANSCRIPTIONAL REGULATOR, ICLR FAMILY"/>
    <property type="match status" value="1"/>
</dbReference>
<dbReference type="PANTHER" id="PTHR30136:SF35">
    <property type="entry name" value="HTH-TYPE TRANSCRIPTIONAL REGULATOR RV1719"/>
    <property type="match status" value="1"/>
</dbReference>
<evidence type="ECO:0000256" key="1">
    <source>
        <dbReference type="ARBA" id="ARBA00023015"/>
    </source>
</evidence>
<evidence type="ECO:0000313" key="6">
    <source>
        <dbReference type="EMBL" id="AEH84058.1"/>
    </source>
</evidence>
<dbReference type="KEGG" id="smx:SM11_pD1226"/>
<dbReference type="GO" id="GO:0003700">
    <property type="term" value="F:DNA-binding transcription factor activity"/>
    <property type="evidence" value="ECO:0007669"/>
    <property type="project" value="TreeGrafter"/>
</dbReference>
<dbReference type="Gene3D" id="1.10.10.10">
    <property type="entry name" value="Winged helix-like DNA-binding domain superfamily/Winged helix DNA-binding domain"/>
    <property type="match status" value="1"/>
</dbReference>
<dbReference type="Pfam" id="PF01614">
    <property type="entry name" value="IclR_C"/>
    <property type="match status" value="1"/>
</dbReference>
<dbReference type="SUPFAM" id="SSF46785">
    <property type="entry name" value="Winged helix' DNA-binding domain"/>
    <property type="match status" value="1"/>
</dbReference>
<dbReference type="InterPro" id="IPR005471">
    <property type="entry name" value="Tscrpt_reg_IclR_N"/>
</dbReference>
<feature type="domain" description="HTH iclR-type" evidence="4">
    <location>
        <begin position="35"/>
        <end position="96"/>
    </location>
</feature>
<dbReference type="InterPro" id="IPR029016">
    <property type="entry name" value="GAF-like_dom_sf"/>
</dbReference>
<keyword evidence="2" id="KW-0238">DNA-binding</keyword>
<keyword evidence="3" id="KW-0804">Transcription</keyword>
<accession>F7XHN2</accession>
<dbReference type="PROSITE" id="PS51077">
    <property type="entry name" value="HTH_ICLR"/>
    <property type="match status" value="1"/>
</dbReference>
<dbReference type="PROSITE" id="PS51078">
    <property type="entry name" value="ICLR_ED"/>
    <property type="match status" value="1"/>
</dbReference>
<dbReference type="InterPro" id="IPR036390">
    <property type="entry name" value="WH_DNA-bd_sf"/>
</dbReference>
<gene>
    <name evidence="6" type="ordered locus">SM11_pD1226</name>
</gene>
<dbReference type="SMART" id="SM00346">
    <property type="entry name" value="HTH_ICLR"/>
    <property type="match status" value="1"/>
</dbReference>
<geneLocation type="plasmid" evidence="6 7">
    <name>pSmeSM11d</name>
</geneLocation>
<evidence type="ECO:0000259" key="5">
    <source>
        <dbReference type="PROSITE" id="PS51078"/>
    </source>
</evidence>
<keyword evidence="6" id="KW-0614">Plasmid</keyword>
<evidence type="ECO:0000256" key="3">
    <source>
        <dbReference type="ARBA" id="ARBA00023163"/>
    </source>
</evidence>
<proteinExistence type="predicted"/>
<evidence type="ECO:0000313" key="7">
    <source>
        <dbReference type="Proteomes" id="UP000009045"/>
    </source>
</evidence>
<evidence type="ECO:0000259" key="4">
    <source>
        <dbReference type="PROSITE" id="PS51077"/>
    </source>
</evidence>
<reference evidence="6 7" key="1">
    <citation type="journal article" date="2011" name="J. Biotechnol.">
        <title>The complete genome sequence of the dominant Sinorhizobium meliloti field isolate SM11 extends the S. meliloti pan-genome.</title>
        <authorList>
            <person name="Schneiker-Bekel S."/>
            <person name="Wibberg D."/>
            <person name="Bekel T."/>
            <person name="Blom J."/>
            <person name="Linke B."/>
            <person name="Neuweger H."/>
            <person name="Stiens M."/>
            <person name="Vorholter F.J."/>
            <person name="Weidner S."/>
            <person name="Goesmann A."/>
            <person name="Puhler A."/>
            <person name="Schluter A."/>
        </authorList>
    </citation>
    <scope>NUCLEOTIDE SEQUENCE [LARGE SCALE GENOMIC DNA]</scope>
    <source>
        <strain evidence="6 7">SM11</strain>
        <plasmid evidence="7">pSmeSM11d</plasmid>
    </source>
</reference>
<sequence length="268" mass="28894">MLTESRSMSNIYIRCLLIEDKRFYGIFEKMSVRPLSSVLKTLAAFECIAAAPEPLRLVGIARQLGEARGAAHQRLVTLVEAGWIEQTPDGRYRLTLRIVGHAAMALEQSNLGVRFAGVLEEMVTESGETASLAVLDGKSAVIVRRVESRGVLRADLRIGTQLRLDRTAFGRVLVSFSRPEIVDRLRAQGVELPDDETITGVRKCGYAISEVEGPRTVSAVAAPIIDAQGECIGALALSGPFTGFDTDKCARIVVAAAAASAARLRGEQ</sequence>
<dbReference type="SUPFAM" id="SSF55781">
    <property type="entry name" value="GAF domain-like"/>
    <property type="match status" value="1"/>
</dbReference>
<dbReference type="GO" id="GO:0045892">
    <property type="term" value="P:negative regulation of DNA-templated transcription"/>
    <property type="evidence" value="ECO:0007669"/>
    <property type="project" value="TreeGrafter"/>
</dbReference>
<dbReference type="Proteomes" id="UP000009045">
    <property type="component" value="Plasmid pSmeSM11d"/>
</dbReference>
<dbReference type="InterPro" id="IPR036388">
    <property type="entry name" value="WH-like_DNA-bd_sf"/>
</dbReference>
<dbReference type="EMBL" id="CP001832">
    <property type="protein sequence ID" value="AEH84058.1"/>
    <property type="molecule type" value="Genomic_DNA"/>
</dbReference>
<feature type="domain" description="IclR-ED" evidence="5">
    <location>
        <begin position="97"/>
        <end position="268"/>
    </location>
</feature>
<dbReference type="PATRIC" id="fig|707241.3.peg.6912"/>
<dbReference type="InterPro" id="IPR014757">
    <property type="entry name" value="Tscrpt_reg_IclR_C"/>
</dbReference>
<dbReference type="InterPro" id="IPR050707">
    <property type="entry name" value="HTH_MetabolicPath_Reg"/>
</dbReference>
<keyword evidence="1" id="KW-0805">Transcription regulation</keyword>
<name>F7XHN2_SINMM</name>
<dbReference type="HOGENOM" id="CLU_062618_4_1_5"/>